<dbReference type="Proteomes" id="UP001164746">
    <property type="component" value="Chromosome 9"/>
</dbReference>
<evidence type="ECO:0008006" key="3">
    <source>
        <dbReference type="Google" id="ProtNLM"/>
    </source>
</evidence>
<evidence type="ECO:0000313" key="2">
    <source>
        <dbReference type="Proteomes" id="UP001164746"/>
    </source>
</evidence>
<proteinExistence type="predicted"/>
<reference evidence="1" key="1">
    <citation type="submission" date="2022-11" db="EMBL/GenBank/DDBJ databases">
        <title>Centuries of genome instability and evolution in soft-shell clam transmissible cancer (bioRxiv).</title>
        <authorList>
            <person name="Hart S.F.M."/>
            <person name="Yonemitsu M.A."/>
            <person name="Giersch R.M."/>
            <person name="Beal B.F."/>
            <person name="Arriagada G."/>
            <person name="Davis B.W."/>
            <person name="Ostrander E.A."/>
            <person name="Goff S.P."/>
            <person name="Metzger M.J."/>
        </authorList>
    </citation>
    <scope>NUCLEOTIDE SEQUENCE</scope>
    <source>
        <strain evidence="1">MELC-2E11</strain>
        <tissue evidence="1">Siphon/mantle</tissue>
    </source>
</reference>
<protein>
    <recommendedName>
        <fullName evidence="3">Ribosomal protein L33</fullName>
    </recommendedName>
</protein>
<keyword evidence="2" id="KW-1185">Reference proteome</keyword>
<accession>A0ABY7EW68</accession>
<name>A0ABY7EW68_MYAAR</name>
<organism evidence="1 2">
    <name type="scientific">Mya arenaria</name>
    <name type="common">Soft-shell clam</name>
    <dbReference type="NCBI Taxonomy" id="6604"/>
    <lineage>
        <taxon>Eukaryota</taxon>
        <taxon>Metazoa</taxon>
        <taxon>Spiralia</taxon>
        <taxon>Lophotrochozoa</taxon>
        <taxon>Mollusca</taxon>
        <taxon>Bivalvia</taxon>
        <taxon>Autobranchia</taxon>
        <taxon>Heteroconchia</taxon>
        <taxon>Euheterodonta</taxon>
        <taxon>Imparidentia</taxon>
        <taxon>Neoheterodontei</taxon>
        <taxon>Myida</taxon>
        <taxon>Myoidea</taxon>
        <taxon>Myidae</taxon>
        <taxon>Mya</taxon>
    </lineage>
</organism>
<sequence length="61" mass="7167">MPFSVPSKNSDINHVVKNMTYFLYKVKSNNKKKCFSVSLNKGYPDKPYRHSSTQLRGTWRL</sequence>
<evidence type="ECO:0000313" key="1">
    <source>
        <dbReference type="EMBL" id="WAR14193.1"/>
    </source>
</evidence>
<gene>
    <name evidence="1" type="ORF">MAR_004298</name>
</gene>
<dbReference type="EMBL" id="CP111020">
    <property type="protein sequence ID" value="WAR14193.1"/>
    <property type="molecule type" value="Genomic_DNA"/>
</dbReference>